<gene>
    <name evidence="3" type="ORF">ACFOUW_01145</name>
</gene>
<evidence type="ECO:0000313" key="4">
    <source>
        <dbReference type="Proteomes" id="UP001595699"/>
    </source>
</evidence>
<feature type="region of interest" description="Disordered" evidence="1">
    <location>
        <begin position="76"/>
        <end position="111"/>
    </location>
</feature>
<keyword evidence="2" id="KW-0812">Transmembrane</keyword>
<dbReference type="EMBL" id="JBHRZH010000001">
    <property type="protein sequence ID" value="MFC3759431.1"/>
    <property type="molecule type" value="Genomic_DNA"/>
</dbReference>
<proteinExistence type="predicted"/>
<organism evidence="3 4">
    <name type="scientific">Tenggerimyces flavus</name>
    <dbReference type="NCBI Taxonomy" id="1708749"/>
    <lineage>
        <taxon>Bacteria</taxon>
        <taxon>Bacillati</taxon>
        <taxon>Actinomycetota</taxon>
        <taxon>Actinomycetes</taxon>
        <taxon>Propionibacteriales</taxon>
        <taxon>Nocardioidaceae</taxon>
        <taxon>Tenggerimyces</taxon>
    </lineage>
</organism>
<accession>A0ABV7Y2G1</accession>
<keyword evidence="2" id="KW-0472">Membrane</keyword>
<dbReference type="InterPro" id="IPR021454">
    <property type="entry name" value="DUF3105"/>
</dbReference>
<feature type="transmembrane region" description="Helical" evidence="2">
    <location>
        <begin position="31"/>
        <end position="53"/>
    </location>
</feature>
<evidence type="ECO:0000256" key="2">
    <source>
        <dbReference type="SAM" id="Phobius"/>
    </source>
</evidence>
<evidence type="ECO:0000256" key="1">
    <source>
        <dbReference type="SAM" id="MobiDB-lite"/>
    </source>
</evidence>
<keyword evidence="4" id="KW-1185">Reference proteome</keyword>
<reference evidence="4" key="1">
    <citation type="journal article" date="2019" name="Int. J. Syst. Evol. Microbiol.">
        <title>The Global Catalogue of Microorganisms (GCM) 10K type strain sequencing project: providing services to taxonomists for standard genome sequencing and annotation.</title>
        <authorList>
            <consortium name="The Broad Institute Genomics Platform"/>
            <consortium name="The Broad Institute Genome Sequencing Center for Infectious Disease"/>
            <person name="Wu L."/>
            <person name="Ma J."/>
        </authorList>
    </citation>
    <scope>NUCLEOTIDE SEQUENCE [LARGE SCALE GENOMIC DNA]</scope>
    <source>
        <strain evidence="4">CGMCC 4.7241</strain>
    </source>
</reference>
<keyword evidence="2" id="KW-1133">Transmembrane helix</keyword>
<dbReference type="RefSeq" id="WP_205122176.1">
    <property type="nucleotide sequence ID" value="NZ_JAFBCM010000001.1"/>
</dbReference>
<name>A0ABV7Y2G1_9ACTN</name>
<protein>
    <submittedName>
        <fullName evidence="3">DUF3105 domain-containing protein</fullName>
    </submittedName>
</protein>
<sequence>MAKRGQGQKTRRERVEELRQEQKAQERRRTAIIIVACAAVAAVIIGVGAFPIVNNWINDPSRKAMTEFGAAASAASCEEAPKDPATGVSDHKPDGEKVKYTTAPPSAGPHWGTPAAFERKFYESGDRPPLETLVHNLEHGYTIVWYDDTIAKDKDQLEALKNIAKRFETSTPTGDKKFIAASWDNADGKFPEGKHVAFSRWATQAGHREYCGSVSGEAIEAFMKKYPWSDSPEPNAL</sequence>
<comment type="caution">
    <text evidence="3">The sequence shown here is derived from an EMBL/GenBank/DDBJ whole genome shotgun (WGS) entry which is preliminary data.</text>
</comment>
<dbReference type="Proteomes" id="UP001595699">
    <property type="component" value="Unassembled WGS sequence"/>
</dbReference>
<feature type="compositionally biased region" description="Basic and acidic residues" evidence="1">
    <location>
        <begin position="89"/>
        <end position="99"/>
    </location>
</feature>
<dbReference type="Pfam" id="PF11303">
    <property type="entry name" value="DUF3105"/>
    <property type="match status" value="1"/>
</dbReference>
<evidence type="ECO:0000313" key="3">
    <source>
        <dbReference type="EMBL" id="MFC3759431.1"/>
    </source>
</evidence>